<name>A0A6N3FZW5_CLOSY</name>
<gene>
    <name evidence="2" type="ORF">CSLFYP84_02789</name>
</gene>
<feature type="region of interest" description="Disordered" evidence="1">
    <location>
        <begin position="92"/>
        <end position="118"/>
    </location>
</feature>
<dbReference type="AlphaFoldDB" id="A0A6N3FZW5"/>
<evidence type="ECO:0000313" key="2">
    <source>
        <dbReference type="EMBL" id="VYU57822.1"/>
    </source>
</evidence>
<reference evidence="2" key="1">
    <citation type="submission" date="2019-11" db="EMBL/GenBank/DDBJ databases">
        <authorList>
            <person name="Feng L."/>
        </authorList>
    </citation>
    <scope>NUCLEOTIDE SEQUENCE</scope>
    <source>
        <strain evidence="2">CsymbiosumLFYP84</strain>
    </source>
</reference>
<protein>
    <submittedName>
        <fullName evidence="2">Uncharacterized protein</fullName>
    </submittedName>
</protein>
<dbReference type="RefSeq" id="WP_156684766.1">
    <property type="nucleotide sequence ID" value="NZ_CACRUA010000030.1"/>
</dbReference>
<accession>A0A6N3FZW5</accession>
<organism evidence="2">
    <name type="scientific">Clostridium symbiosum</name>
    <name type="common">Bacteroides symbiosus</name>
    <dbReference type="NCBI Taxonomy" id="1512"/>
    <lineage>
        <taxon>Bacteria</taxon>
        <taxon>Bacillati</taxon>
        <taxon>Bacillota</taxon>
        <taxon>Clostridia</taxon>
        <taxon>Lachnospirales</taxon>
        <taxon>Lachnospiraceae</taxon>
        <taxon>Otoolea</taxon>
    </lineage>
</organism>
<evidence type="ECO:0000256" key="1">
    <source>
        <dbReference type="SAM" id="MobiDB-lite"/>
    </source>
</evidence>
<sequence length="161" mass="18070">MSKKDNIYLIGAASYEDTVEQRLTLYNYIRQLAFLAKHMKTAEDYIHLKRAAAAYGDEAEELFASWDIPSRYLVYGDPGDLDALREKELLDYGEDDGEDDLTEDDLTEDDIPDDDGEDFEGEVFLDLLADMAGKARFVSEVLDTLLEISGGQPDSAASEHE</sequence>
<dbReference type="EMBL" id="CACRUA010000030">
    <property type="protein sequence ID" value="VYU57822.1"/>
    <property type="molecule type" value="Genomic_DNA"/>
</dbReference>
<proteinExistence type="predicted"/>